<feature type="compositionally biased region" description="Low complexity" evidence="1">
    <location>
        <begin position="26"/>
        <end position="37"/>
    </location>
</feature>
<dbReference type="GO" id="GO:0035361">
    <property type="term" value="C:Cul8-RING ubiquitin ligase complex"/>
    <property type="evidence" value="ECO:0007669"/>
    <property type="project" value="TreeGrafter"/>
</dbReference>
<feature type="compositionally biased region" description="Acidic residues" evidence="1">
    <location>
        <begin position="625"/>
        <end position="646"/>
    </location>
</feature>
<feature type="region of interest" description="Disordered" evidence="1">
    <location>
        <begin position="195"/>
        <end position="260"/>
    </location>
</feature>
<accession>A0AAE0IB04</accession>
<dbReference type="Proteomes" id="UP001286456">
    <property type="component" value="Unassembled WGS sequence"/>
</dbReference>
<feature type="region of interest" description="Disordered" evidence="1">
    <location>
        <begin position="794"/>
        <end position="813"/>
    </location>
</feature>
<feature type="compositionally biased region" description="Basic and acidic residues" evidence="1">
    <location>
        <begin position="64"/>
        <end position="78"/>
    </location>
</feature>
<feature type="compositionally biased region" description="Acidic residues" evidence="1">
    <location>
        <begin position="9"/>
        <end position="25"/>
    </location>
</feature>
<dbReference type="Pfam" id="PF09462">
    <property type="entry name" value="Mus7"/>
    <property type="match status" value="1"/>
</dbReference>
<reference evidence="2" key="1">
    <citation type="journal article" date="2023" name="Mol. Phylogenet. Evol.">
        <title>Genome-scale phylogeny and comparative genomics of the fungal order Sordariales.</title>
        <authorList>
            <person name="Hensen N."/>
            <person name="Bonometti L."/>
            <person name="Westerberg I."/>
            <person name="Brannstrom I.O."/>
            <person name="Guillou S."/>
            <person name="Cros-Aarteil S."/>
            <person name="Calhoun S."/>
            <person name="Haridas S."/>
            <person name="Kuo A."/>
            <person name="Mondo S."/>
            <person name="Pangilinan J."/>
            <person name="Riley R."/>
            <person name="LaButti K."/>
            <person name="Andreopoulos B."/>
            <person name="Lipzen A."/>
            <person name="Chen C."/>
            <person name="Yan M."/>
            <person name="Daum C."/>
            <person name="Ng V."/>
            <person name="Clum A."/>
            <person name="Steindorff A."/>
            <person name="Ohm R.A."/>
            <person name="Martin F."/>
            <person name="Silar P."/>
            <person name="Natvig D.O."/>
            <person name="Lalanne C."/>
            <person name="Gautier V."/>
            <person name="Ament-Velasquez S.L."/>
            <person name="Kruys A."/>
            <person name="Hutchinson M.I."/>
            <person name="Powell A.J."/>
            <person name="Barry K."/>
            <person name="Miller A.N."/>
            <person name="Grigoriev I.V."/>
            <person name="Debuchy R."/>
            <person name="Gladieux P."/>
            <person name="Hiltunen Thoren M."/>
            <person name="Johannesson H."/>
        </authorList>
    </citation>
    <scope>NUCLEOTIDE SEQUENCE</scope>
    <source>
        <strain evidence="2">SMH4131-1</strain>
    </source>
</reference>
<feature type="region of interest" description="Disordered" evidence="1">
    <location>
        <begin position="549"/>
        <end position="590"/>
    </location>
</feature>
<sequence length="2272" mass="253016">MRNWRELGEVPDSDDDDESLDDLESQQDQQAQQLQRQGSAQCPVEDGDQDELAEDGPFLPGKAAHQDQSIRHTEHHFEDEDELAKDETPPLPKALGASTDDPKLHNEPAQKSPDHLDDNDDQLLPRRKDSDVWSIPSSPLSPPPSQENETPDVISTDVHPGGEASTYTLDEQPPVVEADFLIDDISASYVRDAVLPPRASPSTPASNANRQSFPSLQRIDASQAQNHERAAEEEQHLSRQAAVRLERSLRPRKPIQQHPYLLENAQYSTFMKSHGMKPVKVVIESQMTNGTTEEEDSQEREFQAEESQETIRNAPTEEADGVDIPIMFNDDAGDPYELPLSPSPPKTSPTNLHLPAGNSSQQTTGDHTDVTSVSGDEEEFPSLDKLMPVPAKLPRSRNLKRQSSGMLSAKSKRQKNSLITPQSTSPHRGLIIPPTTVWDLSSSPTEPEANNEQSQILGNTPRSPERAPARAPARTPASSRRPPSSLRLLQNFTSDSPVLEDEPRESDASNSDSDSASSTRSSVSGSEVIRKNGRRIRGVLPASWLRLDQKKDRAVVRNTRNSPEPLLDQGPRRGVALPRHGTPKQPPSTAVFLFNDSDDSDNGVTRPRATTDDAFRAVPDVVVLDDDDYDNDHDDDDGASVVEEDIIDRMLPGRKRVGSSSRSRHPNKIRKKSAFSGPGRASRQPRITQLLSRSESASNTTTPSRKGPTRPKPQGGEKHVSTNKRRSKKRATTPPQLSILDVMEPKAPRFIKIAARNVKKKANLGKASPSRKIISLASRGDNIDALSALQDWKSGKTRPKIADRPPKQPDALGTRAPLQEILPNMMPEPPETQPRQAFSYPRKLARQSSLNRFVTVDSGNAQKVPRTPLRPKPVHRKPFQDRSASYRPAQLETAEEESRGRGLTSAKRSLDALFRKTGKVIGTPTSYRSAEFDDAFLPALGESEHRQTNDILDPKASSVTRAPTTANAKSRFRKRAAPQYIDPDAPQYARANDPLPAAMAVAREITETDSPDKLKGLHPYGTVYTQHFEVFPLETGTFFHETTVIGRGYVKKATEVGLPQRIRRHKPAISFVFDEQTLSWGPWDDRTSSEFGILVDWMVDQLSPSGAADNETVNHRTVQAADFILEYILDALSVQDDDNEKAFLSRSFEVLSSFVSRFESLGWTGTPEKHKKIRLDVATRVCVAILAIQSLSRAVGDDPMQSFAVEELLKRLASVAVKGLLDLGLGELKELYPDLQRPTARERGIRPNQTTANCWVVMMRVLESASIPRSSFWDITHSIMLKPGVASGSDTQAFERLWQDTFTLLPLSEIENTGLLIPGMRNATPLEGWTLPQQLLKRVFSLYKLNHRQSPSFNEYCRALVARCYYLVQLWGWRKCTGVIGTIFDFFGSQGLEHLRNEEVHRSPRFLDELHQNPSLSIDPGDRCFHIFLKVLALAIQRLQKLGRINDIKNLVARTLPNHDRQYLKEDTLHHHQLAALRNHHDLLCTLFWAAPPELRPAVHLIERLVNPGSAHKEACLINIRAWNQLARFVISNNEGSATFRPFVTWRNSVFNQILDQYLSAASDIEQQFQILSKDVPGISRDMRDDMIAKNKATAMDLIHASLKASLDVLQHATSLEATVYTLNISQLQKIFTSLDLRIPGFDWGVLQVAIETLEHCLSRIDQVSEEQYSSELAGTIDSTQVDDAVLLVHEQITKEFFWMGRAILKLPTKLPVKGSVAKHDKQAACAEKTVILAARLAARFMKDGLTQLSPYFSKGKHGLFSDMPKKLDGMERRYLPLFLAVLVKNNIFDKFKEIATSLLELWVLSIIKPSRYLGFENYLGEALQRHDLPFIKKATVTVGIAQDYNSNHDMFACVLHHMRKSLRETGSTLAKQLRDGYSKTLQLAMQKMKEDLALLRPEPLEHEEYMKFVRQLISLIKSHGIGICVVDPFFTQPSLDYSPPVQDPQLHIAGIIAYGVRLSENEVTAVPQLFHYLYNNFKIALGNDRVRQEGSILVKAMSNSHVLSFLLQFMIPAIMEACSQTSDAWLLLEVYVRALDNVLSRSCLPRELADADLEHAAGILMHLLSWFRALRDSGSSTPSAEQLYIIGLLVTVADMLQPSLRAALYCDEIHPGLSGVETTITSLASVFTEAMSHVSEVIASPDAEISVKDVRVAALLSGLPPPDGSATTVAGKNARVQEFARIIVSDVRKNWVVSDSYVTLQMVGRAAAAPTATQRQAGQGTRYGPWVVRELLRDLCGQAGRWKLGLGRLQSGEEEGRSVRGWGVGGDSLIF</sequence>
<dbReference type="GO" id="GO:0000724">
    <property type="term" value="P:double-strand break repair via homologous recombination"/>
    <property type="evidence" value="ECO:0007669"/>
    <property type="project" value="TreeGrafter"/>
</dbReference>
<dbReference type="GO" id="GO:0031297">
    <property type="term" value="P:replication fork processing"/>
    <property type="evidence" value="ECO:0007669"/>
    <property type="project" value="InterPro"/>
</dbReference>
<protein>
    <submittedName>
        <fullName evidence="2">Mus7/MMS22 family-domain-containing protein</fullName>
    </submittedName>
</protein>
<feature type="compositionally biased region" description="Basic residues" evidence="1">
    <location>
        <begin position="721"/>
        <end position="731"/>
    </location>
</feature>
<feature type="compositionally biased region" description="Basic and acidic residues" evidence="1">
    <location>
        <begin position="226"/>
        <end position="237"/>
    </location>
</feature>
<feature type="region of interest" description="Disordered" evidence="1">
    <location>
        <begin position="625"/>
        <end position="737"/>
    </location>
</feature>
<dbReference type="PANTHER" id="PTHR28122">
    <property type="entry name" value="E3 UBIQUITIN-PROTEIN LIGASE SUBSTRATE RECEPTOR MMS22"/>
    <property type="match status" value="1"/>
</dbReference>
<evidence type="ECO:0000313" key="3">
    <source>
        <dbReference type="Proteomes" id="UP001286456"/>
    </source>
</evidence>
<feature type="compositionally biased region" description="Basic residues" evidence="1">
    <location>
        <begin position="652"/>
        <end position="673"/>
    </location>
</feature>
<comment type="caution">
    <text evidence="2">The sequence shown here is derived from an EMBL/GenBank/DDBJ whole genome shotgun (WGS) entry which is preliminary data.</text>
</comment>
<reference evidence="2" key="2">
    <citation type="submission" date="2023-06" db="EMBL/GenBank/DDBJ databases">
        <authorList>
            <consortium name="Lawrence Berkeley National Laboratory"/>
            <person name="Haridas S."/>
            <person name="Hensen N."/>
            <person name="Bonometti L."/>
            <person name="Westerberg I."/>
            <person name="Brannstrom I.O."/>
            <person name="Guillou S."/>
            <person name="Cros-Aarteil S."/>
            <person name="Calhoun S."/>
            <person name="Kuo A."/>
            <person name="Mondo S."/>
            <person name="Pangilinan J."/>
            <person name="Riley R."/>
            <person name="Labutti K."/>
            <person name="Andreopoulos B."/>
            <person name="Lipzen A."/>
            <person name="Chen C."/>
            <person name="Yanf M."/>
            <person name="Daum C."/>
            <person name="Ng V."/>
            <person name="Clum A."/>
            <person name="Steindorff A."/>
            <person name="Ohm R."/>
            <person name="Martin F."/>
            <person name="Silar P."/>
            <person name="Natvig D."/>
            <person name="Lalanne C."/>
            <person name="Gautier V."/>
            <person name="Ament-Velasquez S.L."/>
            <person name="Kruys A."/>
            <person name="Hutchinson M.I."/>
            <person name="Powell A.J."/>
            <person name="Barry K."/>
            <person name="Miller A.N."/>
            <person name="Grigoriev I.V."/>
            <person name="Debuchy R."/>
            <person name="Gladieux P."/>
            <person name="Thoren M.H."/>
            <person name="Johannesson H."/>
        </authorList>
    </citation>
    <scope>NUCLEOTIDE SEQUENCE</scope>
    <source>
        <strain evidence="2">SMH4131-1</strain>
    </source>
</reference>
<proteinExistence type="predicted"/>
<organism evidence="2 3">
    <name type="scientific">Cercophora scortea</name>
    <dbReference type="NCBI Taxonomy" id="314031"/>
    <lineage>
        <taxon>Eukaryota</taxon>
        <taxon>Fungi</taxon>
        <taxon>Dikarya</taxon>
        <taxon>Ascomycota</taxon>
        <taxon>Pezizomycotina</taxon>
        <taxon>Sordariomycetes</taxon>
        <taxon>Sordariomycetidae</taxon>
        <taxon>Sordariales</taxon>
        <taxon>Lasiosphaeriaceae</taxon>
        <taxon>Cercophora</taxon>
    </lineage>
</organism>
<feature type="region of interest" description="Disordered" evidence="1">
    <location>
        <begin position="854"/>
        <end position="905"/>
    </location>
</feature>
<feature type="compositionally biased region" description="Polar residues" evidence="1">
    <location>
        <begin position="200"/>
        <end position="225"/>
    </location>
</feature>
<feature type="compositionally biased region" description="Polar residues" evidence="1">
    <location>
        <begin position="357"/>
        <end position="374"/>
    </location>
</feature>
<feature type="compositionally biased region" description="Polar residues" evidence="1">
    <location>
        <begin position="685"/>
        <end position="704"/>
    </location>
</feature>
<evidence type="ECO:0000313" key="2">
    <source>
        <dbReference type="EMBL" id="KAK3320976.1"/>
    </source>
</evidence>
<feature type="compositionally biased region" description="Acidic residues" evidence="1">
    <location>
        <begin position="292"/>
        <end position="308"/>
    </location>
</feature>
<name>A0AAE0IB04_9PEZI</name>
<keyword evidence="3" id="KW-1185">Reference proteome</keyword>
<feature type="compositionally biased region" description="Acidic residues" evidence="1">
    <location>
        <begin position="45"/>
        <end position="54"/>
    </location>
</feature>
<feature type="compositionally biased region" description="Polar residues" evidence="1">
    <location>
        <begin position="438"/>
        <end position="460"/>
    </location>
</feature>
<dbReference type="GO" id="GO:0005634">
    <property type="term" value="C:nucleus"/>
    <property type="evidence" value="ECO:0007669"/>
    <property type="project" value="InterPro"/>
</dbReference>
<dbReference type="InterPro" id="IPR019021">
    <property type="entry name" value="Mms22"/>
</dbReference>
<feature type="compositionally biased region" description="Low complexity" evidence="1">
    <location>
        <begin position="508"/>
        <end position="526"/>
    </location>
</feature>
<dbReference type="EMBL" id="JAUEPO010000005">
    <property type="protein sequence ID" value="KAK3320976.1"/>
    <property type="molecule type" value="Genomic_DNA"/>
</dbReference>
<feature type="compositionally biased region" description="Basic and acidic residues" evidence="1">
    <location>
        <begin position="100"/>
        <end position="116"/>
    </location>
</feature>
<gene>
    <name evidence="2" type="ORF">B0T19DRAFT_387645</name>
</gene>
<evidence type="ECO:0000256" key="1">
    <source>
        <dbReference type="SAM" id="MobiDB-lite"/>
    </source>
</evidence>
<feature type="region of interest" description="Disordered" evidence="1">
    <location>
        <begin position="286"/>
        <end position="535"/>
    </location>
</feature>
<feature type="compositionally biased region" description="Low complexity" evidence="1">
    <location>
        <begin position="469"/>
        <end position="487"/>
    </location>
</feature>
<feature type="region of interest" description="Disordered" evidence="1">
    <location>
        <begin position="1"/>
        <end position="173"/>
    </location>
</feature>
<dbReference type="PANTHER" id="PTHR28122:SF1">
    <property type="entry name" value="E3 UBIQUITIN-PROTEIN LIGASE SUBSTRATE RECEPTOR MMS22"/>
    <property type="match status" value="1"/>
</dbReference>
<feature type="compositionally biased region" description="Polar residues" evidence="1">
    <location>
        <begin position="416"/>
        <end position="426"/>
    </location>
</feature>